<comment type="caution">
    <text evidence="1">The sequence shown here is derived from an EMBL/GenBank/DDBJ whole genome shotgun (WGS) entry which is preliminary data.</text>
</comment>
<keyword evidence="2" id="KW-1185">Reference proteome</keyword>
<gene>
    <name evidence="1" type="ORF">E2C01_001495</name>
</gene>
<name>A0A5B7CI40_PORTR</name>
<organism evidence="1 2">
    <name type="scientific">Portunus trituberculatus</name>
    <name type="common">Swimming crab</name>
    <name type="synonym">Neptunus trituberculatus</name>
    <dbReference type="NCBI Taxonomy" id="210409"/>
    <lineage>
        <taxon>Eukaryota</taxon>
        <taxon>Metazoa</taxon>
        <taxon>Ecdysozoa</taxon>
        <taxon>Arthropoda</taxon>
        <taxon>Crustacea</taxon>
        <taxon>Multicrustacea</taxon>
        <taxon>Malacostraca</taxon>
        <taxon>Eumalacostraca</taxon>
        <taxon>Eucarida</taxon>
        <taxon>Decapoda</taxon>
        <taxon>Pleocyemata</taxon>
        <taxon>Brachyura</taxon>
        <taxon>Eubrachyura</taxon>
        <taxon>Portunoidea</taxon>
        <taxon>Portunidae</taxon>
        <taxon>Portuninae</taxon>
        <taxon>Portunus</taxon>
    </lineage>
</organism>
<evidence type="ECO:0000313" key="1">
    <source>
        <dbReference type="EMBL" id="MPC08898.1"/>
    </source>
</evidence>
<accession>A0A5B7CI40</accession>
<dbReference type="Proteomes" id="UP000324222">
    <property type="component" value="Unassembled WGS sequence"/>
</dbReference>
<dbReference type="AlphaFoldDB" id="A0A5B7CI40"/>
<reference evidence="1 2" key="1">
    <citation type="submission" date="2019-05" db="EMBL/GenBank/DDBJ databases">
        <title>Another draft genome of Portunus trituberculatus and its Hox gene families provides insights of decapod evolution.</title>
        <authorList>
            <person name="Jeong J.-H."/>
            <person name="Song I."/>
            <person name="Kim S."/>
            <person name="Choi T."/>
            <person name="Kim D."/>
            <person name="Ryu S."/>
            <person name="Kim W."/>
        </authorList>
    </citation>
    <scope>NUCLEOTIDE SEQUENCE [LARGE SCALE GENOMIC DNA]</scope>
    <source>
        <tissue evidence="1">Muscle</tissue>
    </source>
</reference>
<evidence type="ECO:0000313" key="2">
    <source>
        <dbReference type="Proteomes" id="UP000324222"/>
    </source>
</evidence>
<protein>
    <submittedName>
        <fullName evidence="1">Uncharacterized protein</fullName>
    </submittedName>
</protein>
<dbReference type="EMBL" id="VSRR010000048">
    <property type="protein sequence ID" value="MPC08898.1"/>
    <property type="molecule type" value="Genomic_DNA"/>
</dbReference>
<proteinExistence type="predicted"/>
<sequence length="97" mass="10074">MNKHSKQGNKKEAKSANHVTHITHLADGRGLTILRPGLPPWASSPTGLGQLTITGCAKLKASGVYGMLYRNAARPPVNARCGVGGGGFKDSVIIVLG</sequence>